<sequence length="285" mass="33544">MSPRKKINVKPTKQHKVNIKKHKKIFEKWDMWDFAYFDGKEYYFLTVYNSLFGKVTGYLLLDKSGKEPDVEKVKEAAYYLICYNTLVHNVITGMVPRMNMNMAPYQQMVKLLAEHKKEIVRADPELEGTVERIIALNKIIVEEASQVREIVYTVGGLQREITRGSGFFDQEFLQKMEEEAGRYSFNMYTFGLREREMQPGYQRIYQLISKGRVKAPRLRALLKAAIETNEKELEASMSTFERDQKGNPLQIDRENIPESLVYNRQMQGQKDFDELIMPIIRNFHE</sequence>
<organism evidence="1 2">
    <name type="scientific">Bacillus salacetis</name>
    <dbReference type="NCBI Taxonomy" id="2315464"/>
    <lineage>
        <taxon>Bacteria</taxon>
        <taxon>Bacillati</taxon>
        <taxon>Bacillota</taxon>
        <taxon>Bacilli</taxon>
        <taxon>Bacillales</taxon>
        <taxon>Bacillaceae</taxon>
        <taxon>Bacillus</taxon>
    </lineage>
</organism>
<comment type="caution">
    <text evidence="1">The sequence shown here is derived from an EMBL/GenBank/DDBJ whole genome shotgun (WGS) entry which is preliminary data.</text>
</comment>
<protein>
    <submittedName>
        <fullName evidence="1">Uncharacterized protein</fullName>
    </submittedName>
</protein>
<evidence type="ECO:0000313" key="2">
    <source>
        <dbReference type="Proteomes" id="UP000265801"/>
    </source>
</evidence>
<dbReference type="EMBL" id="QXIR01000037">
    <property type="protein sequence ID" value="RIW29051.1"/>
    <property type="molecule type" value="Genomic_DNA"/>
</dbReference>
<name>A0A3A1QRA6_9BACI</name>
<accession>A0A3A1QRA6</accession>
<proteinExistence type="predicted"/>
<evidence type="ECO:0000313" key="1">
    <source>
        <dbReference type="EMBL" id="RIW29051.1"/>
    </source>
</evidence>
<gene>
    <name evidence="1" type="ORF">D3H55_20050</name>
</gene>
<reference evidence="1 2" key="1">
    <citation type="submission" date="2018-09" db="EMBL/GenBank/DDBJ databases">
        <title>Bacillus saliacetes sp. nov., isolated from Thai shrimp paste (Ka-pi).</title>
        <authorList>
            <person name="Daroonpunt R."/>
            <person name="Tanasupawat S."/>
            <person name="Yiamsombut S."/>
        </authorList>
    </citation>
    <scope>NUCLEOTIDE SEQUENCE [LARGE SCALE GENOMIC DNA]</scope>
    <source>
        <strain evidence="1 2">SKP7-4</strain>
    </source>
</reference>
<dbReference type="Proteomes" id="UP000265801">
    <property type="component" value="Unassembled WGS sequence"/>
</dbReference>
<dbReference type="OrthoDB" id="2903647at2"/>
<keyword evidence="2" id="KW-1185">Reference proteome</keyword>
<dbReference type="AlphaFoldDB" id="A0A3A1QRA6"/>